<evidence type="ECO:0000256" key="1">
    <source>
        <dbReference type="SAM" id="MobiDB-lite"/>
    </source>
</evidence>
<dbReference type="EMBL" id="UYRV01005565">
    <property type="protein sequence ID" value="VDK52747.1"/>
    <property type="molecule type" value="Genomic_DNA"/>
</dbReference>
<sequence>NGEAPAIPQWVAERLPEYDISSDTEEEPVTTGTETSSIFTHDPQPCRIFKGSMFDHSFLDPDKVRDLFRNTLKEHCVVEDEAILILTEAAQNRARDLIVDCAEFAKHRAACAMYLAIISIVKLEFILDHGEKTVLKLGPTEEESASVKKPAKKRKRGIESCYKSKKLVAQRRLQAKKKLEEASKSAGMDSTGSSDVGTSKMTSKKKRVPVVKVTAQDMQAVLALSGNR</sequence>
<feature type="non-terminal residue" evidence="2">
    <location>
        <position position="1"/>
    </location>
</feature>
<dbReference type="AlphaFoldDB" id="A0A3P6R2H2"/>
<name>A0A3P6R2H2_CYLGO</name>
<reference evidence="2 3" key="1">
    <citation type="submission" date="2018-11" db="EMBL/GenBank/DDBJ databases">
        <authorList>
            <consortium name="Pathogen Informatics"/>
        </authorList>
    </citation>
    <scope>NUCLEOTIDE SEQUENCE [LARGE SCALE GENOMIC DNA]</scope>
</reference>
<accession>A0A3P6R2H2</accession>
<feature type="region of interest" description="Disordered" evidence="1">
    <location>
        <begin position="17"/>
        <end position="37"/>
    </location>
</feature>
<gene>
    <name evidence="2" type="ORF">CGOC_LOCUS2471</name>
</gene>
<keyword evidence="3" id="KW-1185">Reference proteome</keyword>
<proteinExistence type="predicted"/>
<dbReference type="Proteomes" id="UP000271889">
    <property type="component" value="Unassembled WGS sequence"/>
</dbReference>
<evidence type="ECO:0000313" key="3">
    <source>
        <dbReference type="Proteomes" id="UP000271889"/>
    </source>
</evidence>
<organism evidence="2 3">
    <name type="scientific">Cylicostephanus goldi</name>
    <name type="common">Nematode worm</name>
    <dbReference type="NCBI Taxonomy" id="71465"/>
    <lineage>
        <taxon>Eukaryota</taxon>
        <taxon>Metazoa</taxon>
        <taxon>Ecdysozoa</taxon>
        <taxon>Nematoda</taxon>
        <taxon>Chromadorea</taxon>
        <taxon>Rhabditida</taxon>
        <taxon>Rhabditina</taxon>
        <taxon>Rhabditomorpha</taxon>
        <taxon>Strongyloidea</taxon>
        <taxon>Strongylidae</taxon>
        <taxon>Cylicostephanus</taxon>
    </lineage>
</organism>
<dbReference type="OrthoDB" id="21060at2759"/>
<feature type="compositionally biased region" description="Polar residues" evidence="1">
    <location>
        <begin position="188"/>
        <end position="201"/>
    </location>
</feature>
<evidence type="ECO:0000313" key="2">
    <source>
        <dbReference type="EMBL" id="VDK52747.1"/>
    </source>
</evidence>
<feature type="region of interest" description="Disordered" evidence="1">
    <location>
        <begin position="177"/>
        <end position="210"/>
    </location>
</feature>
<protein>
    <submittedName>
        <fullName evidence="2">Uncharacterized protein</fullName>
    </submittedName>
</protein>